<feature type="non-terminal residue" evidence="5">
    <location>
        <position position="1"/>
    </location>
</feature>
<comment type="caution">
    <text evidence="5">The sequence shown here is derived from an EMBL/GenBank/DDBJ whole genome shotgun (WGS) entry which is preliminary data.</text>
</comment>
<accession>X1SF53</accession>
<gene>
    <name evidence="5" type="ORF">S12H4_40261</name>
</gene>
<evidence type="ECO:0000256" key="1">
    <source>
        <dbReference type="ARBA" id="ARBA00010923"/>
    </source>
</evidence>
<keyword evidence="3" id="KW-0238">DNA-binding</keyword>
<dbReference type="InterPro" id="IPR044946">
    <property type="entry name" value="Restrct_endonuc_typeI_TRD_sf"/>
</dbReference>
<protein>
    <recommendedName>
        <fullName evidence="4">Type I restriction modification DNA specificity domain-containing protein</fullName>
    </recommendedName>
</protein>
<dbReference type="InterPro" id="IPR000055">
    <property type="entry name" value="Restrct_endonuc_typeI_TRD"/>
</dbReference>
<dbReference type="EMBL" id="BARW01024419">
    <property type="protein sequence ID" value="GAI91647.1"/>
    <property type="molecule type" value="Genomic_DNA"/>
</dbReference>
<dbReference type="GO" id="GO:0009307">
    <property type="term" value="P:DNA restriction-modification system"/>
    <property type="evidence" value="ECO:0007669"/>
    <property type="project" value="UniProtKB-KW"/>
</dbReference>
<keyword evidence="2" id="KW-0680">Restriction system</keyword>
<proteinExistence type="inferred from homology"/>
<dbReference type="AlphaFoldDB" id="X1SF53"/>
<evidence type="ECO:0000259" key="4">
    <source>
        <dbReference type="Pfam" id="PF01420"/>
    </source>
</evidence>
<organism evidence="5">
    <name type="scientific">marine sediment metagenome</name>
    <dbReference type="NCBI Taxonomy" id="412755"/>
    <lineage>
        <taxon>unclassified sequences</taxon>
        <taxon>metagenomes</taxon>
        <taxon>ecological metagenomes</taxon>
    </lineage>
</organism>
<name>X1SF53_9ZZZZ</name>
<dbReference type="GO" id="GO:0003677">
    <property type="term" value="F:DNA binding"/>
    <property type="evidence" value="ECO:0007669"/>
    <property type="project" value="UniProtKB-KW"/>
</dbReference>
<evidence type="ECO:0000313" key="5">
    <source>
        <dbReference type="EMBL" id="GAI91647.1"/>
    </source>
</evidence>
<evidence type="ECO:0000256" key="3">
    <source>
        <dbReference type="ARBA" id="ARBA00023125"/>
    </source>
</evidence>
<evidence type="ECO:0000256" key="2">
    <source>
        <dbReference type="ARBA" id="ARBA00022747"/>
    </source>
</evidence>
<dbReference type="SUPFAM" id="SSF116734">
    <property type="entry name" value="DNA methylase specificity domain"/>
    <property type="match status" value="1"/>
</dbReference>
<dbReference type="Gene3D" id="3.90.220.20">
    <property type="entry name" value="DNA methylase specificity domains"/>
    <property type="match status" value="1"/>
</dbReference>
<feature type="domain" description="Type I restriction modification DNA specificity" evidence="4">
    <location>
        <begin position="2"/>
        <end position="122"/>
    </location>
</feature>
<sequence>GTKYPYVSSTHTNNGVICFINSKANDLHKGNTITINRTGSVGESFYQPYPFVASKDRIRVLIPKFKMNRYIGSFLASILRLEKYRFSYGRTWGTNRIKETKIKLPVDKKGNPDWKFMENYIKSLPYSKSLI</sequence>
<comment type="similarity">
    <text evidence="1">Belongs to the type-I restriction system S methylase family.</text>
</comment>
<reference evidence="5" key="1">
    <citation type="journal article" date="2014" name="Front. Microbiol.">
        <title>High frequency of phylogenetically diverse reductive dehalogenase-homologous genes in deep subseafloor sedimentary metagenomes.</title>
        <authorList>
            <person name="Kawai M."/>
            <person name="Futagami T."/>
            <person name="Toyoda A."/>
            <person name="Takaki Y."/>
            <person name="Nishi S."/>
            <person name="Hori S."/>
            <person name="Arai W."/>
            <person name="Tsubouchi T."/>
            <person name="Morono Y."/>
            <person name="Uchiyama I."/>
            <person name="Ito T."/>
            <person name="Fujiyama A."/>
            <person name="Inagaki F."/>
            <person name="Takami H."/>
        </authorList>
    </citation>
    <scope>NUCLEOTIDE SEQUENCE</scope>
    <source>
        <strain evidence="5">Expedition CK06-06</strain>
    </source>
</reference>
<dbReference type="Pfam" id="PF01420">
    <property type="entry name" value="Methylase_S"/>
    <property type="match status" value="1"/>
</dbReference>